<sequence length="291" mass="33227">MSVNGSIFREYIGSKPDPEIDGFPEHIINKQITKFDFILGYATDEYVEKKGQGKFRANWDVRTFSVKSIEKLKAKYPNVKVVISIGGAHSDFAFNPQDKEIWTDMAKGSLKDILLKQYKSSECECTNKSAIDGIDIHYDYIQTTEDDFVHCIGKVVDYLKSHIDGLVVSISPSKPVLSHYERLYLANTHRFHLVNYQYYHEIVKSREAFENLHKNLIDTFTVQKVLAGFSTDQNFKDNIPLEVFLEACDHLLKTASLAGIFVSEAQDSIVYHPSDFYVEKKSQQLLTGSDD</sequence>
<comment type="caution">
    <text evidence="2">The sequence shown here is derived from an EMBL/GenBank/DDBJ whole genome shotgun (WGS) entry which is preliminary data.</text>
</comment>
<dbReference type="PANTHER" id="PTHR46476">
    <property type="entry name" value="CHITINASE 2-LIKE"/>
    <property type="match status" value="1"/>
</dbReference>
<evidence type="ECO:0000313" key="2">
    <source>
        <dbReference type="EMBL" id="KAK7413006.1"/>
    </source>
</evidence>
<dbReference type="InterPro" id="IPR001223">
    <property type="entry name" value="Glyco_hydro18_cat"/>
</dbReference>
<dbReference type="AlphaFoldDB" id="A0AAN9TFA9"/>
<keyword evidence="3" id="KW-1185">Reference proteome</keyword>
<dbReference type="Gene3D" id="3.20.20.80">
    <property type="entry name" value="Glycosidases"/>
    <property type="match status" value="1"/>
</dbReference>
<accession>A0AAN9TFA9</accession>
<dbReference type="PANTHER" id="PTHR46476:SF13">
    <property type="entry name" value="2, PUTATIVE, EXPRESSED-RELATED"/>
    <property type="match status" value="1"/>
</dbReference>
<proteinExistence type="predicted"/>
<protein>
    <recommendedName>
        <fullName evidence="1">GH18 domain-containing protein</fullName>
    </recommendedName>
</protein>
<evidence type="ECO:0000259" key="1">
    <source>
        <dbReference type="PROSITE" id="PS51910"/>
    </source>
</evidence>
<dbReference type="Proteomes" id="UP001386955">
    <property type="component" value="Unassembled WGS sequence"/>
</dbReference>
<dbReference type="EMBL" id="JAYMYS010000001">
    <property type="protein sequence ID" value="KAK7413006.1"/>
    <property type="molecule type" value="Genomic_DNA"/>
</dbReference>
<dbReference type="Pfam" id="PF00704">
    <property type="entry name" value="Glyco_hydro_18"/>
    <property type="match status" value="1"/>
</dbReference>
<gene>
    <name evidence="2" type="ORF">VNO78_04818</name>
</gene>
<dbReference type="GO" id="GO:0005975">
    <property type="term" value="P:carbohydrate metabolic process"/>
    <property type="evidence" value="ECO:0007669"/>
    <property type="project" value="InterPro"/>
</dbReference>
<dbReference type="SUPFAM" id="SSF51445">
    <property type="entry name" value="(Trans)glycosidases"/>
    <property type="match status" value="1"/>
</dbReference>
<dbReference type="PROSITE" id="PS51910">
    <property type="entry name" value="GH18_2"/>
    <property type="match status" value="1"/>
</dbReference>
<organism evidence="2 3">
    <name type="scientific">Psophocarpus tetragonolobus</name>
    <name type="common">Winged bean</name>
    <name type="synonym">Dolichos tetragonolobus</name>
    <dbReference type="NCBI Taxonomy" id="3891"/>
    <lineage>
        <taxon>Eukaryota</taxon>
        <taxon>Viridiplantae</taxon>
        <taxon>Streptophyta</taxon>
        <taxon>Embryophyta</taxon>
        <taxon>Tracheophyta</taxon>
        <taxon>Spermatophyta</taxon>
        <taxon>Magnoliopsida</taxon>
        <taxon>eudicotyledons</taxon>
        <taxon>Gunneridae</taxon>
        <taxon>Pentapetalae</taxon>
        <taxon>rosids</taxon>
        <taxon>fabids</taxon>
        <taxon>Fabales</taxon>
        <taxon>Fabaceae</taxon>
        <taxon>Papilionoideae</taxon>
        <taxon>50 kb inversion clade</taxon>
        <taxon>NPAAA clade</taxon>
        <taxon>indigoferoid/millettioid clade</taxon>
        <taxon>Phaseoleae</taxon>
        <taxon>Psophocarpus</taxon>
    </lineage>
</organism>
<reference evidence="2 3" key="1">
    <citation type="submission" date="2024-01" db="EMBL/GenBank/DDBJ databases">
        <title>The genomes of 5 underutilized Papilionoideae crops provide insights into root nodulation and disease resistanc.</title>
        <authorList>
            <person name="Jiang F."/>
        </authorList>
    </citation>
    <scope>NUCLEOTIDE SEQUENCE [LARGE SCALE GENOMIC DNA]</scope>
    <source>
        <strain evidence="2">DUOXIRENSHENG_FW03</strain>
        <tissue evidence="2">Leaves</tissue>
    </source>
</reference>
<dbReference type="InterPro" id="IPR000677">
    <property type="entry name" value="Chitinase-like"/>
</dbReference>
<feature type="domain" description="GH18" evidence="1">
    <location>
        <begin position="6"/>
        <end position="291"/>
    </location>
</feature>
<name>A0AAN9TFA9_PSOTE</name>
<evidence type="ECO:0000313" key="3">
    <source>
        <dbReference type="Proteomes" id="UP001386955"/>
    </source>
</evidence>
<dbReference type="InterPro" id="IPR017853">
    <property type="entry name" value="GH"/>
</dbReference>
<dbReference type="PRINTS" id="PR00551">
    <property type="entry name" value="2SGLOBULIN"/>
</dbReference>